<evidence type="ECO:0000256" key="7">
    <source>
        <dbReference type="HAMAP-Rule" id="MF_00480"/>
    </source>
</evidence>
<comment type="subunit">
    <text evidence="7">Part of the 30S ribosomal subunit.</text>
</comment>
<proteinExistence type="inferred from homology"/>
<dbReference type="PANTHER" id="PTHR11205">
    <property type="entry name" value="RIBOSOMAL PROTEIN S7"/>
    <property type="match status" value="1"/>
</dbReference>
<dbReference type="InterPro" id="IPR036823">
    <property type="entry name" value="Ribosomal_uS7_dom_sf"/>
</dbReference>
<sequence length="220" mass="24633">MSRNGSLKNKKGKSGPGKKADGILRKSPIQKRVLLPDPVYNSLSVQMLVNRVLKSGKKSVAYRIVYSVLKKLSESTNENPVFVWEKALSNVQPRVEIKPRRRGGAIQQVPYVVHSVDRAQATAIRWVLLACQKRSGKDMITKLLSEILEASKKSGAAFRKKEELHKTALANQMNARKPEKIVKAIMDQDETTEKVAAEQGKTNTAGRWKKKNNMNTEKKA</sequence>
<dbReference type="InterPro" id="IPR000235">
    <property type="entry name" value="Ribosomal_uS7"/>
</dbReference>
<evidence type="ECO:0000313" key="10">
    <source>
        <dbReference type="EMBL" id="ACZ58460.1"/>
    </source>
</evidence>
<dbReference type="GeneID" id="9481811"/>
<reference evidence="10" key="1">
    <citation type="journal article" date="2008" name="J. Phycol.">
        <title>Deep division in the Chlorophyceae (Chlorophyta) revealed by chloroplast phylogenomic analyseS.</title>
        <authorList>
            <person name="Turmel M."/>
            <person name="Brouard J.-S."/>
            <person name="Gagnon C."/>
            <person name="Otis C."/>
            <person name="Lemieux C."/>
        </authorList>
    </citation>
    <scope>NUCLEOTIDE SEQUENCE</scope>
</reference>
<dbReference type="AlphaFoldDB" id="E2DSI9"/>
<accession>E2DSI9</accession>
<comment type="similarity">
    <text evidence="1 7">Belongs to the universal ribosomal protein uS7 family.</text>
</comment>
<evidence type="ECO:0000256" key="1">
    <source>
        <dbReference type="ARBA" id="ARBA00007151"/>
    </source>
</evidence>
<feature type="region of interest" description="Disordered" evidence="8">
    <location>
        <begin position="188"/>
        <end position="220"/>
    </location>
</feature>
<geneLocation type="chloroplast" evidence="10"/>
<evidence type="ECO:0000256" key="4">
    <source>
        <dbReference type="ARBA" id="ARBA00022980"/>
    </source>
</evidence>
<dbReference type="Pfam" id="PF00177">
    <property type="entry name" value="Ribosomal_S7"/>
    <property type="match status" value="1"/>
</dbReference>
<dbReference type="RefSeq" id="YP_003795487.1">
    <property type="nucleotide sequence ID" value="NC_014346.1"/>
</dbReference>
<dbReference type="NCBIfam" id="TIGR01029">
    <property type="entry name" value="rpsG_bact"/>
    <property type="match status" value="1"/>
</dbReference>
<dbReference type="Gene3D" id="1.10.455.10">
    <property type="entry name" value="Ribosomal protein S7 domain"/>
    <property type="match status" value="1"/>
</dbReference>
<dbReference type="GO" id="GO:0015935">
    <property type="term" value="C:small ribosomal subunit"/>
    <property type="evidence" value="ECO:0007669"/>
    <property type="project" value="InterPro"/>
</dbReference>
<feature type="domain" description="Small ribosomal subunit protein uS7" evidence="9">
    <location>
        <begin position="25"/>
        <end position="171"/>
    </location>
</feature>
<evidence type="ECO:0000259" key="9">
    <source>
        <dbReference type="Pfam" id="PF00177"/>
    </source>
</evidence>
<evidence type="ECO:0000256" key="6">
    <source>
        <dbReference type="ARBA" id="ARBA00035151"/>
    </source>
</evidence>
<keyword evidence="3 7" id="KW-0694">RNA-binding</keyword>
<protein>
    <recommendedName>
        <fullName evidence="6 7">Small ribosomal subunit protein uS7c</fullName>
    </recommendedName>
</protein>
<feature type="region of interest" description="Disordered" evidence="8">
    <location>
        <begin position="1"/>
        <end position="22"/>
    </location>
</feature>
<organism evidence="10">
    <name type="scientific">Floydiella terrestris</name>
    <name type="common">Green alga</name>
    <name type="synonym">Planophila terrestris</name>
    <dbReference type="NCBI Taxonomy" id="51328"/>
    <lineage>
        <taxon>Eukaryota</taxon>
        <taxon>Viridiplantae</taxon>
        <taxon>Chlorophyta</taxon>
        <taxon>core chlorophytes</taxon>
        <taxon>Chlorophyceae</taxon>
        <taxon>OCC clade</taxon>
        <taxon>Chaetopeltidales</taxon>
        <taxon>Chaetopeltidaceae</taxon>
        <taxon>Floydiella</taxon>
    </lineage>
</organism>
<keyword evidence="5 7" id="KW-0687">Ribonucleoprotein</keyword>
<comment type="function">
    <text evidence="7">One of the primary rRNA binding proteins, it binds directly to 16S rRNA where it nucleates assembly of the head domain of the 30S subunit.</text>
</comment>
<dbReference type="SUPFAM" id="SSF47973">
    <property type="entry name" value="Ribosomal protein S7"/>
    <property type="match status" value="1"/>
</dbReference>
<dbReference type="GO" id="GO:0009507">
    <property type="term" value="C:chloroplast"/>
    <property type="evidence" value="ECO:0007669"/>
    <property type="project" value="UniProtKB-SubCell"/>
</dbReference>
<dbReference type="InterPro" id="IPR005717">
    <property type="entry name" value="Ribosomal_uS7_bac/org-type"/>
</dbReference>
<dbReference type="GO" id="GO:0019843">
    <property type="term" value="F:rRNA binding"/>
    <property type="evidence" value="ECO:0007669"/>
    <property type="project" value="UniProtKB-UniRule"/>
</dbReference>
<keyword evidence="10" id="KW-0934">Plastid</keyword>
<reference evidence="10" key="2">
    <citation type="journal article" date="2010" name="Genome Biol. Evol.">
        <title>The exceptionally large chloroplast genome of the green alga Floydiella terrestris illuminates the evolutionary history of the Chlorophyceae.</title>
        <authorList>
            <person name="Brouard J.S."/>
            <person name="Otis C."/>
            <person name="Lemieux C."/>
            <person name="Turmel M."/>
        </authorList>
    </citation>
    <scope>NUCLEOTIDE SEQUENCE</scope>
</reference>
<name>E2DSI9_FLOTE</name>
<evidence type="ECO:0000256" key="2">
    <source>
        <dbReference type="ARBA" id="ARBA00022730"/>
    </source>
</evidence>
<gene>
    <name evidence="7 10" type="primary">rps7</name>
</gene>
<dbReference type="GO" id="GO:0006412">
    <property type="term" value="P:translation"/>
    <property type="evidence" value="ECO:0007669"/>
    <property type="project" value="UniProtKB-UniRule"/>
</dbReference>
<evidence type="ECO:0000256" key="5">
    <source>
        <dbReference type="ARBA" id="ARBA00023274"/>
    </source>
</evidence>
<keyword evidence="4 7" id="KW-0689">Ribosomal protein</keyword>
<keyword evidence="2 7" id="KW-0699">rRNA-binding</keyword>
<dbReference type="GO" id="GO:0003735">
    <property type="term" value="F:structural constituent of ribosome"/>
    <property type="evidence" value="ECO:0007669"/>
    <property type="project" value="InterPro"/>
</dbReference>
<evidence type="ECO:0000256" key="3">
    <source>
        <dbReference type="ARBA" id="ARBA00022884"/>
    </source>
</evidence>
<evidence type="ECO:0000256" key="8">
    <source>
        <dbReference type="SAM" id="MobiDB-lite"/>
    </source>
</evidence>
<dbReference type="HAMAP" id="MF_00480_B">
    <property type="entry name" value="Ribosomal_uS7_B"/>
    <property type="match status" value="1"/>
</dbReference>
<keyword evidence="10" id="KW-0150">Chloroplast</keyword>
<comment type="subcellular location">
    <subcellularLocation>
        <location evidence="7">Plastid</location>
        <location evidence="7">Chloroplast</location>
    </subcellularLocation>
</comment>
<dbReference type="InterPro" id="IPR023798">
    <property type="entry name" value="Ribosomal_uS7_dom"/>
</dbReference>
<dbReference type="EMBL" id="GU196268">
    <property type="protein sequence ID" value="ACZ58460.1"/>
    <property type="molecule type" value="Genomic_DNA"/>
</dbReference>